<dbReference type="RefSeq" id="NP_001041001.1">
    <property type="nucleotide sequence ID" value="NM_001047536.2"/>
</dbReference>
<dbReference type="Proteomes" id="UP000001940">
    <property type="component" value="Chromosome IV"/>
</dbReference>
<dbReference type="PIR" id="T31568">
    <property type="entry name" value="T31568"/>
</dbReference>
<evidence type="ECO:0000313" key="3">
    <source>
        <dbReference type="Proteomes" id="UP000001940"/>
    </source>
</evidence>
<dbReference type="InParanoid" id="Q9N678"/>
<dbReference type="PhylomeDB" id="Q9N678"/>
<dbReference type="AlphaFoldDB" id="Q9N678"/>
<feature type="region of interest" description="Disordered" evidence="1">
    <location>
        <begin position="1"/>
        <end position="89"/>
    </location>
</feature>
<feature type="compositionally biased region" description="Polar residues" evidence="1">
    <location>
        <begin position="17"/>
        <end position="48"/>
    </location>
</feature>
<dbReference type="OrthoDB" id="10052254at2759"/>
<dbReference type="PaxDb" id="6239-Y105C5A.13a"/>
<feature type="compositionally biased region" description="Polar residues" evidence="1">
    <location>
        <begin position="68"/>
        <end position="89"/>
    </location>
</feature>
<dbReference type="UCSC" id="Y105C5A.13a">
    <property type="organism name" value="c. elegans"/>
</dbReference>
<organism evidence="2 3">
    <name type="scientific">Caenorhabditis elegans</name>
    <dbReference type="NCBI Taxonomy" id="6239"/>
    <lineage>
        <taxon>Eukaryota</taxon>
        <taxon>Metazoa</taxon>
        <taxon>Ecdysozoa</taxon>
        <taxon>Nematoda</taxon>
        <taxon>Chromadorea</taxon>
        <taxon>Rhabditida</taxon>
        <taxon>Rhabditina</taxon>
        <taxon>Rhabditomorpha</taxon>
        <taxon>Rhabditoidea</taxon>
        <taxon>Rhabditidae</taxon>
        <taxon>Peloderinae</taxon>
        <taxon>Caenorhabditis</taxon>
    </lineage>
</organism>
<dbReference type="AGR" id="WB:WBGene00013637"/>
<dbReference type="eggNOG" id="ENOG502SXG4">
    <property type="taxonomic scope" value="Eukaryota"/>
</dbReference>
<evidence type="ECO:0000313" key="2">
    <source>
        <dbReference type="EMBL" id="CAB54992.2"/>
    </source>
</evidence>
<dbReference type="GeneID" id="178441"/>
<name>Q9N678_CAEEL</name>
<dbReference type="Bgee" id="WBGene00013637">
    <property type="expression patterns" value="Expressed in larva and 2 other cell types or tissues"/>
</dbReference>
<accession>Q9N678</accession>
<evidence type="ECO:0000256" key="1">
    <source>
        <dbReference type="SAM" id="MobiDB-lite"/>
    </source>
</evidence>
<dbReference type="HOGENOM" id="CLU_2123283_0_0_1"/>
<keyword evidence="3" id="KW-1185">Reference proteome</keyword>
<dbReference type="EMBL" id="BX284604">
    <property type="protein sequence ID" value="CAB54992.2"/>
    <property type="molecule type" value="Genomic_DNA"/>
</dbReference>
<proteinExistence type="predicted"/>
<protein>
    <submittedName>
        <fullName evidence="2">SMP domain-containing protein</fullName>
    </submittedName>
</protein>
<reference evidence="2 3" key="1">
    <citation type="journal article" date="1998" name="Science">
        <title>Genome sequence of the nematode C. elegans: a platform for investigating biology.</title>
        <authorList>
            <consortium name="The C. elegans sequencing consortium"/>
            <person name="Sulson J.E."/>
            <person name="Waterston R."/>
        </authorList>
    </citation>
    <scope>NUCLEOTIDE SEQUENCE [LARGE SCALE GENOMIC DNA]</scope>
    <source>
        <strain evidence="2 3">Bristol N2</strain>
    </source>
</reference>
<gene>
    <name evidence="2" type="ORF">CELE_Y105C5A.13</name>
    <name evidence="2 4" type="ORF">Y105C5A.13</name>
</gene>
<dbReference type="CTD" id="178441"/>
<dbReference type="KEGG" id="cel:CELE_Y105C5A.13"/>
<evidence type="ECO:0000313" key="4">
    <source>
        <dbReference type="WormBase" id="Y105C5A.13a"/>
    </source>
</evidence>
<dbReference type="ExpressionAtlas" id="Q9N678">
    <property type="expression patterns" value="baseline and differential"/>
</dbReference>
<dbReference type="WormBase" id="Y105C5A.13a">
    <property type="protein sequence ID" value="CE36217"/>
    <property type="gene ID" value="WBGene00013637"/>
</dbReference>
<sequence length="114" mass="12298">MNRAQSESNKKLAASQEARQPPSSQARHGNANSANQAKMPTTPRSQPGTVGKDMAGALAGRHNDMPPISSNYQGRPGNANPNYRYQPSADNARNVADWTKSHMKTARENAAAKR</sequence>